<dbReference type="Proteomes" id="UP000307440">
    <property type="component" value="Unassembled WGS sequence"/>
</dbReference>
<keyword evidence="2" id="KW-1185">Reference proteome</keyword>
<name>A0A5C3KE78_COPMA</name>
<sequence length="120" mass="13483">MPDTTVTTKRDAFIKATLIENSKLTHVLHDSSPTMYQEPWNARLQSEKALVEARVEAGEEPVEVPLCAQEMRKNILGELKDLKGDMNGHQVEMQAVNKDVADLQSIVKTVQTELRQNPQS</sequence>
<proteinExistence type="predicted"/>
<dbReference type="AlphaFoldDB" id="A0A5C3KE78"/>
<protein>
    <submittedName>
        <fullName evidence="1">Uncharacterized protein</fullName>
    </submittedName>
</protein>
<evidence type="ECO:0000313" key="1">
    <source>
        <dbReference type="EMBL" id="TFK18087.1"/>
    </source>
</evidence>
<accession>A0A5C3KE78</accession>
<evidence type="ECO:0000313" key="2">
    <source>
        <dbReference type="Proteomes" id="UP000307440"/>
    </source>
</evidence>
<gene>
    <name evidence="1" type="ORF">FA15DRAFT_710191</name>
</gene>
<organism evidence="1 2">
    <name type="scientific">Coprinopsis marcescibilis</name>
    <name type="common">Agaric fungus</name>
    <name type="synonym">Psathyrella marcescibilis</name>
    <dbReference type="NCBI Taxonomy" id="230819"/>
    <lineage>
        <taxon>Eukaryota</taxon>
        <taxon>Fungi</taxon>
        <taxon>Dikarya</taxon>
        <taxon>Basidiomycota</taxon>
        <taxon>Agaricomycotina</taxon>
        <taxon>Agaricomycetes</taxon>
        <taxon>Agaricomycetidae</taxon>
        <taxon>Agaricales</taxon>
        <taxon>Agaricineae</taxon>
        <taxon>Psathyrellaceae</taxon>
        <taxon>Coprinopsis</taxon>
    </lineage>
</organism>
<reference evidence="1 2" key="1">
    <citation type="journal article" date="2019" name="Nat. Ecol. Evol.">
        <title>Megaphylogeny resolves global patterns of mushroom evolution.</title>
        <authorList>
            <person name="Varga T."/>
            <person name="Krizsan K."/>
            <person name="Foldi C."/>
            <person name="Dima B."/>
            <person name="Sanchez-Garcia M."/>
            <person name="Sanchez-Ramirez S."/>
            <person name="Szollosi G.J."/>
            <person name="Szarkandi J.G."/>
            <person name="Papp V."/>
            <person name="Albert L."/>
            <person name="Andreopoulos W."/>
            <person name="Angelini C."/>
            <person name="Antonin V."/>
            <person name="Barry K.W."/>
            <person name="Bougher N.L."/>
            <person name="Buchanan P."/>
            <person name="Buyck B."/>
            <person name="Bense V."/>
            <person name="Catcheside P."/>
            <person name="Chovatia M."/>
            <person name="Cooper J."/>
            <person name="Damon W."/>
            <person name="Desjardin D."/>
            <person name="Finy P."/>
            <person name="Geml J."/>
            <person name="Haridas S."/>
            <person name="Hughes K."/>
            <person name="Justo A."/>
            <person name="Karasinski D."/>
            <person name="Kautmanova I."/>
            <person name="Kiss B."/>
            <person name="Kocsube S."/>
            <person name="Kotiranta H."/>
            <person name="LaButti K.M."/>
            <person name="Lechner B.E."/>
            <person name="Liimatainen K."/>
            <person name="Lipzen A."/>
            <person name="Lukacs Z."/>
            <person name="Mihaltcheva S."/>
            <person name="Morgado L.N."/>
            <person name="Niskanen T."/>
            <person name="Noordeloos M.E."/>
            <person name="Ohm R.A."/>
            <person name="Ortiz-Santana B."/>
            <person name="Ovrebo C."/>
            <person name="Racz N."/>
            <person name="Riley R."/>
            <person name="Savchenko A."/>
            <person name="Shiryaev A."/>
            <person name="Soop K."/>
            <person name="Spirin V."/>
            <person name="Szebenyi C."/>
            <person name="Tomsovsky M."/>
            <person name="Tulloss R.E."/>
            <person name="Uehling J."/>
            <person name="Grigoriev I.V."/>
            <person name="Vagvolgyi C."/>
            <person name="Papp T."/>
            <person name="Martin F.M."/>
            <person name="Miettinen O."/>
            <person name="Hibbett D.S."/>
            <person name="Nagy L.G."/>
        </authorList>
    </citation>
    <scope>NUCLEOTIDE SEQUENCE [LARGE SCALE GENOMIC DNA]</scope>
    <source>
        <strain evidence="1 2">CBS 121175</strain>
    </source>
</reference>
<dbReference type="EMBL" id="ML210432">
    <property type="protein sequence ID" value="TFK18087.1"/>
    <property type="molecule type" value="Genomic_DNA"/>
</dbReference>